<evidence type="ECO:0000313" key="6">
    <source>
        <dbReference type="EMBL" id="VGO20324.1"/>
    </source>
</evidence>
<feature type="domain" description="4Fe-4S ferredoxin-type" evidence="5">
    <location>
        <begin position="1"/>
        <end position="29"/>
    </location>
</feature>
<dbReference type="InterPro" id="IPR050572">
    <property type="entry name" value="Fe-S_Ferredoxin"/>
</dbReference>
<dbReference type="Proteomes" id="UP000346198">
    <property type="component" value="Unassembled WGS sequence"/>
</dbReference>
<dbReference type="InterPro" id="IPR017896">
    <property type="entry name" value="4Fe4S_Fe-S-bd"/>
</dbReference>
<dbReference type="GO" id="GO:0051539">
    <property type="term" value="F:4 iron, 4 sulfur cluster binding"/>
    <property type="evidence" value="ECO:0007669"/>
    <property type="project" value="UniProtKB-KW"/>
</dbReference>
<gene>
    <name evidence="6" type="ORF">SCARR_02386</name>
</gene>
<dbReference type="PANTHER" id="PTHR43687:SF1">
    <property type="entry name" value="FERREDOXIN III"/>
    <property type="match status" value="1"/>
</dbReference>
<keyword evidence="3" id="KW-0408">Iron</keyword>
<keyword evidence="2" id="KW-0479">Metal-binding</keyword>
<dbReference type="SUPFAM" id="SSF54862">
    <property type="entry name" value="4Fe-4S ferredoxins"/>
    <property type="match status" value="1"/>
</dbReference>
<sequence length="70" mass="7617">MSIERIDGCIGCGTCVSTCPTDVLRLNEKTGKAEIRYPQDCQVCYLCQQYCPVDAITISAGKTIPAITAW</sequence>
<dbReference type="RefSeq" id="WP_136061753.1">
    <property type="nucleotide sequence ID" value="NZ_CAAHFH010000001.1"/>
</dbReference>
<keyword evidence="7" id="KW-1185">Reference proteome</keyword>
<evidence type="ECO:0000259" key="5">
    <source>
        <dbReference type="PROSITE" id="PS51379"/>
    </source>
</evidence>
<evidence type="ECO:0000256" key="4">
    <source>
        <dbReference type="ARBA" id="ARBA00023014"/>
    </source>
</evidence>
<accession>A0A6C2ULZ3</accession>
<evidence type="ECO:0000256" key="2">
    <source>
        <dbReference type="ARBA" id="ARBA00022723"/>
    </source>
</evidence>
<keyword evidence="1" id="KW-0004">4Fe-4S</keyword>
<evidence type="ECO:0000313" key="7">
    <source>
        <dbReference type="Proteomes" id="UP000346198"/>
    </source>
</evidence>
<organism evidence="6 7">
    <name type="scientific">Pontiella sulfatireligans</name>
    <dbReference type="NCBI Taxonomy" id="2750658"/>
    <lineage>
        <taxon>Bacteria</taxon>
        <taxon>Pseudomonadati</taxon>
        <taxon>Kiritimatiellota</taxon>
        <taxon>Kiritimatiellia</taxon>
        <taxon>Kiritimatiellales</taxon>
        <taxon>Pontiellaceae</taxon>
        <taxon>Pontiella</taxon>
    </lineage>
</organism>
<dbReference type="AlphaFoldDB" id="A0A6C2ULZ3"/>
<dbReference type="GO" id="GO:0046872">
    <property type="term" value="F:metal ion binding"/>
    <property type="evidence" value="ECO:0007669"/>
    <property type="project" value="UniProtKB-KW"/>
</dbReference>
<evidence type="ECO:0000256" key="3">
    <source>
        <dbReference type="ARBA" id="ARBA00023004"/>
    </source>
</evidence>
<dbReference type="InterPro" id="IPR017900">
    <property type="entry name" value="4Fe4S_Fe_S_CS"/>
</dbReference>
<dbReference type="Pfam" id="PF12838">
    <property type="entry name" value="Fer4_7"/>
    <property type="match status" value="1"/>
</dbReference>
<name>A0A6C2ULZ3_9BACT</name>
<proteinExistence type="predicted"/>
<reference evidence="6 7" key="1">
    <citation type="submission" date="2019-04" db="EMBL/GenBank/DDBJ databases">
        <authorList>
            <person name="Van Vliet M D."/>
        </authorList>
    </citation>
    <scope>NUCLEOTIDE SEQUENCE [LARGE SCALE GENOMIC DNA]</scope>
    <source>
        <strain evidence="6 7">F21</strain>
    </source>
</reference>
<keyword evidence="4" id="KW-0411">Iron-sulfur</keyword>
<protein>
    <recommendedName>
        <fullName evidence="5">4Fe-4S ferredoxin-type domain-containing protein</fullName>
    </recommendedName>
</protein>
<dbReference type="Gene3D" id="3.30.70.20">
    <property type="match status" value="1"/>
</dbReference>
<feature type="domain" description="4Fe-4S ferredoxin-type" evidence="5">
    <location>
        <begin position="31"/>
        <end position="61"/>
    </location>
</feature>
<dbReference type="PROSITE" id="PS00198">
    <property type="entry name" value="4FE4S_FER_1"/>
    <property type="match status" value="2"/>
</dbReference>
<dbReference type="EMBL" id="CAAHFH010000001">
    <property type="protein sequence ID" value="VGO20324.1"/>
    <property type="molecule type" value="Genomic_DNA"/>
</dbReference>
<evidence type="ECO:0000256" key="1">
    <source>
        <dbReference type="ARBA" id="ARBA00022485"/>
    </source>
</evidence>
<dbReference type="PANTHER" id="PTHR43687">
    <property type="entry name" value="ADENYLYLSULFATE REDUCTASE, BETA SUBUNIT"/>
    <property type="match status" value="1"/>
</dbReference>
<dbReference type="PROSITE" id="PS51379">
    <property type="entry name" value="4FE4S_FER_2"/>
    <property type="match status" value="2"/>
</dbReference>